<accession>A0A0F9C9E5</accession>
<proteinExistence type="predicted"/>
<dbReference type="AlphaFoldDB" id="A0A0F9C9E5"/>
<evidence type="ECO:0000313" key="1">
    <source>
        <dbReference type="EMBL" id="KKL22937.1"/>
    </source>
</evidence>
<name>A0A0F9C9E5_9ZZZZ</name>
<dbReference type="EMBL" id="LAZR01037157">
    <property type="protein sequence ID" value="KKL22937.1"/>
    <property type="molecule type" value="Genomic_DNA"/>
</dbReference>
<protein>
    <submittedName>
        <fullName evidence="1">Uncharacterized protein</fullName>
    </submittedName>
</protein>
<gene>
    <name evidence="1" type="ORF">LCGC14_2430390</name>
</gene>
<comment type="caution">
    <text evidence="1">The sequence shown here is derived from an EMBL/GenBank/DDBJ whole genome shotgun (WGS) entry which is preliminary data.</text>
</comment>
<reference evidence="1" key="1">
    <citation type="journal article" date="2015" name="Nature">
        <title>Complex archaea that bridge the gap between prokaryotes and eukaryotes.</title>
        <authorList>
            <person name="Spang A."/>
            <person name="Saw J.H."/>
            <person name="Jorgensen S.L."/>
            <person name="Zaremba-Niedzwiedzka K."/>
            <person name="Martijn J."/>
            <person name="Lind A.E."/>
            <person name="van Eijk R."/>
            <person name="Schleper C."/>
            <person name="Guy L."/>
            <person name="Ettema T.J."/>
        </authorList>
    </citation>
    <scope>NUCLEOTIDE SEQUENCE</scope>
</reference>
<sequence length="141" mass="14498">MADAFYEEYRNGMLGGGVHAQPDMDTNDIRVGLRDEGTTALNLATQIDLADVESAHVGVDTALASLTVGSAGVGAFDHADETYPTLSGATVESLDYYDFQTASAATSPLIANIDGWTGLPFTPNGGDAILAPAAGGVFQIT</sequence>
<organism evidence="1">
    <name type="scientific">marine sediment metagenome</name>
    <dbReference type="NCBI Taxonomy" id="412755"/>
    <lineage>
        <taxon>unclassified sequences</taxon>
        <taxon>metagenomes</taxon>
        <taxon>ecological metagenomes</taxon>
    </lineage>
</organism>